<dbReference type="Proteomes" id="UP001240150">
    <property type="component" value="Chromosome"/>
</dbReference>
<name>A0ABY8WSD3_9ACTN</name>
<feature type="compositionally biased region" description="Polar residues" evidence="1">
    <location>
        <begin position="1"/>
        <end position="14"/>
    </location>
</feature>
<evidence type="ECO:0000313" key="2">
    <source>
        <dbReference type="EMBL" id="WIN00009.1"/>
    </source>
</evidence>
<accession>A0ABY8WSD3</accession>
<feature type="region of interest" description="Disordered" evidence="1">
    <location>
        <begin position="1"/>
        <end position="26"/>
    </location>
</feature>
<reference evidence="2 3" key="1">
    <citation type="submission" date="2023-06" db="EMBL/GenBank/DDBJ databases">
        <authorList>
            <person name="Yushchuk O."/>
            <person name="Binda E."/>
            <person name="Ruckert-Reed C."/>
            <person name="Fedorenko V."/>
            <person name="Kalinowski J."/>
            <person name="Marinelli F."/>
        </authorList>
    </citation>
    <scope>NUCLEOTIDE SEQUENCE [LARGE SCALE GENOMIC DNA]</scope>
    <source>
        <strain evidence="2 3">NRRL 3884</strain>
    </source>
</reference>
<protein>
    <submittedName>
        <fullName evidence="2">Uncharacterized protein</fullName>
    </submittedName>
</protein>
<organism evidence="2 3">
    <name type="scientific">Actinoplanes oblitus</name>
    <dbReference type="NCBI Taxonomy" id="3040509"/>
    <lineage>
        <taxon>Bacteria</taxon>
        <taxon>Bacillati</taxon>
        <taxon>Actinomycetota</taxon>
        <taxon>Actinomycetes</taxon>
        <taxon>Micromonosporales</taxon>
        <taxon>Micromonosporaceae</taxon>
        <taxon>Actinoplanes</taxon>
    </lineage>
</organism>
<evidence type="ECO:0000256" key="1">
    <source>
        <dbReference type="SAM" id="MobiDB-lite"/>
    </source>
</evidence>
<keyword evidence="3" id="KW-1185">Reference proteome</keyword>
<evidence type="ECO:0000313" key="3">
    <source>
        <dbReference type="Proteomes" id="UP001240150"/>
    </source>
</evidence>
<proteinExistence type="predicted"/>
<gene>
    <name evidence="2" type="ORF">ACTOB_003684</name>
</gene>
<dbReference type="RefSeq" id="WP_284921467.1">
    <property type="nucleotide sequence ID" value="NZ_CP126980.1"/>
</dbReference>
<dbReference type="EMBL" id="CP126980">
    <property type="protein sequence ID" value="WIN00009.1"/>
    <property type="molecule type" value="Genomic_DNA"/>
</dbReference>
<sequence length="199" mass="21452">MTENVTDQITSATPDDQDSAVGRPAAPEGSVYLSDVLARVRQHANDNSWCGTAESVTLQALNEGLSFKPVRSGRCSQSCRICNGDAAADVADERFTAADSTDPFITKARLKTAIRKAIDLGYDAEEYRSLYRELVDAYELDEVPLPVRTYTVTFTVTDEQLRGRAADQAGMAYVLRNATVAGFAVSVASAEEATATLMP</sequence>